<gene>
    <name evidence="2" type="ORF">Spb1_23640</name>
</gene>
<feature type="region of interest" description="Disordered" evidence="1">
    <location>
        <begin position="269"/>
        <end position="321"/>
    </location>
</feature>
<evidence type="ECO:0000313" key="2">
    <source>
        <dbReference type="EMBL" id="QDV30431.1"/>
    </source>
</evidence>
<dbReference type="SUPFAM" id="SSF48452">
    <property type="entry name" value="TPR-like"/>
    <property type="match status" value="1"/>
</dbReference>
<dbReference type="Gene3D" id="1.25.40.10">
    <property type="entry name" value="Tetratricopeptide repeat domain"/>
    <property type="match status" value="1"/>
</dbReference>
<dbReference type="InterPro" id="IPR011990">
    <property type="entry name" value="TPR-like_helical_dom_sf"/>
</dbReference>
<feature type="compositionally biased region" description="Basic and acidic residues" evidence="1">
    <location>
        <begin position="26"/>
        <end position="37"/>
    </location>
</feature>
<feature type="compositionally biased region" description="Basic and acidic residues" evidence="1">
    <location>
        <begin position="309"/>
        <end position="321"/>
    </location>
</feature>
<feature type="compositionally biased region" description="Basic residues" evidence="1">
    <location>
        <begin position="46"/>
        <end position="57"/>
    </location>
</feature>
<dbReference type="EMBL" id="CP036299">
    <property type="protein sequence ID" value="QDV30431.1"/>
    <property type="molecule type" value="Genomic_DNA"/>
</dbReference>
<reference evidence="2 3" key="1">
    <citation type="submission" date="2019-02" db="EMBL/GenBank/DDBJ databases">
        <title>Deep-cultivation of Planctomycetes and their phenomic and genomic characterization uncovers novel biology.</title>
        <authorList>
            <person name="Wiegand S."/>
            <person name="Jogler M."/>
            <person name="Boedeker C."/>
            <person name="Pinto D."/>
            <person name="Vollmers J."/>
            <person name="Rivas-Marin E."/>
            <person name="Kohn T."/>
            <person name="Peeters S.H."/>
            <person name="Heuer A."/>
            <person name="Rast P."/>
            <person name="Oberbeckmann S."/>
            <person name="Bunk B."/>
            <person name="Jeske O."/>
            <person name="Meyerdierks A."/>
            <person name="Storesund J.E."/>
            <person name="Kallscheuer N."/>
            <person name="Luecker S."/>
            <person name="Lage O.M."/>
            <person name="Pohl T."/>
            <person name="Merkel B.J."/>
            <person name="Hornburger P."/>
            <person name="Mueller R.-W."/>
            <person name="Bruemmer F."/>
            <person name="Labrenz M."/>
            <person name="Spormann A.M."/>
            <person name="Op den Camp H."/>
            <person name="Overmann J."/>
            <person name="Amann R."/>
            <person name="Jetten M.S.M."/>
            <person name="Mascher T."/>
            <person name="Medema M.H."/>
            <person name="Devos D.P."/>
            <person name="Kaster A.-K."/>
            <person name="Ovreas L."/>
            <person name="Rohde M."/>
            <person name="Galperin M.Y."/>
            <person name="Jogler C."/>
        </authorList>
    </citation>
    <scope>NUCLEOTIDE SEQUENCE [LARGE SCALE GENOMIC DNA]</scope>
    <source>
        <strain evidence="2 3">Spb1</strain>
    </source>
</reference>
<dbReference type="Proteomes" id="UP000315349">
    <property type="component" value="Chromosome"/>
</dbReference>
<feature type="compositionally biased region" description="Polar residues" evidence="1">
    <location>
        <begin position="70"/>
        <end position="79"/>
    </location>
</feature>
<organism evidence="2 3">
    <name type="scientific">Planctopirus ephydatiae</name>
    <dbReference type="NCBI Taxonomy" id="2528019"/>
    <lineage>
        <taxon>Bacteria</taxon>
        <taxon>Pseudomonadati</taxon>
        <taxon>Planctomycetota</taxon>
        <taxon>Planctomycetia</taxon>
        <taxon>Planctomycetales</taxon>
        <taxon>Planctomycetaceae</taxon>
        <taxon>Planctopirus</taxon>
    </lineage>
</organism>
<feature type="compositionally biased region" description="Polar residues" evidence="1">
    <location>
        <begin position="276"/>
        <end position="285"/>
    </location>
</feature>
<sequence length="321" mass="35345">MSKRETGAGRSSSSENRPRPQRSAKKPTDEDPFSRDEEAADPWVRASRKLSGSKHPPRGTSPKKAERKSTSGAGRSAGSNPPPSRALHGRSASARTGTTRPGRREALEAIDSVNAAMAKLTGPQNFREGSKASAKGDLELALSHFREAVHRSPSSLPYRKTLRATACRKHRQNLVGSPNASSVIIRLVVLISDAKKKREWHRIDRLAEEGLALNPWHDQLHALAAEANLERRYYEVALFLADTARQLTPGNQEFEELYQRIQEAMRNPAAKDRSIAETSMAQGNAAQRKPTKKSTLTPETKAKTKIVAKKSEKVDKAPRKA</sequence>
<proteinExistence type="predicted"/>
<keyword evidence="3" id="KW-1185">Reference proteome</keyword>
<dbReference type="AlphaFoldDB" id="A0A518GPP7"/>
<feature type="region of interest" description="Disordered" evidence="1">
    <location>
        <begin position="1"/>
        <end position="104"/>
    </location>
</feature>
<evidence type="ECO:0000256" key="1">
    <source>
        <dbReference type="SAM" id="MobiDB-lite"/>
    </source>
</evidence>
<dbReference type="KEGG" id="peh:Spb1_23640"/>
<name>A0A518GPP7_9PLAN</name>
<accession>A0A518GPP7</accession>
<protein>
    <recommendedName>
        <fullName evidence="4">Tetratricopeptide repeat protein</fullName>
    </recommendedName>
</protein>
<evidence type="ECO:0008006" key="4">
    <source>
        <dbReference type="Google" id="ProtNLM"/>
    </source>
</evidence>
<evidence type="ECO:0000313" key="3">
    <source>
        <dbReference type="Proteomes" id="UP000315349"/>
    </source>
</evidence>